<organism evidence="11 12">
    <name type="scientific">Salinactinospora qingdaonensis</name>
    <dbReference type="NCBI Taxonomy" id="702744"/>
    <lineage>
        <taxon>Bacteria</taxon>
        <taxon>Bacillati</taxon>
        <taxon>Actinomycetota</taxon>
        <taxon>Actinomycetes</taxon>
        <taxon>Streptosporangiales</taxon>
        <taxon>Nocardiopsidaceae</taxon>
        <taxon>Salinactinospora</taxon>
    </lineage>
</organism>
<evidence type="ECO:0000256" key="3">
    <source>
        <dbReference type="ARBA" id="ARBA00022723"/>
    </source>
</evidence>
<dbReference type="Proteomes" id="UP001500908">
    <property type="component" value="Unassembled WGS sequence"/>
</dbReference>
<evidence type="ECO:0000313" key="11">
    <source>
        <dbReference type="EMBL" id="GAA3738441.1"/>
    </source>
</evidence>
<evidence type="ECO:0000256" key="1">
    <source>
        <dbReference type="ARBA" id="ARBA00005061"/>
    </source>
</evidence>
<gene>
    <name evidence="10 11" type="primary">queC</name>
    <name evidence="11" type="ORF">GCM10022402_17920</name>
</gene>
<dbReference type="PANTHER" id="PTHR42914:SF1">
    <property type="entry name" value="7-CYANO-7-DEAZAGUANINE SYNTHASE"/>
    <property type="match status" value="1"/>
</dbReference>
<dbReference type="CDD" id="cd01995">
    <property type="entry name" value="QueC-like"/>
    <property type="match status" value="1"/>
</dbReference>
<feature type="binding site" evidence="10">
    <location>
        <position position="201"/>
    </location>
    <ligand>
        <name>Zn(2+)</name>
        <dbReference type="ChEBI" id="CHEBI:29105"/>
    </ligand>
</feature>
<keyword evidence="3 10" id="KW-0479">Metal-binding</keyword>
<dbReference type="PANTHER" id="PTHR42914">
    <property type="entry name" value="7-CYANO-7-DEAZAGUANINE SYNTHASE"/>
    <property type="match status" value="1"/>
</dbReference>
<keyword evidence="6 10" id="KW-0067">ATP-binding</keyword>
<feature type="binding site" evidence="10">
    <location>
        <position position="198"/>
    </location>
    <ligand>
        <name>Zn(2+)</name>
        <dbReference type="ChEBI" id="CHEBI:29105"/>
    </ligand>
</feature>
<keyword evidence="12" id="KW-1185">Reference proteome</keyword>
<evidence type="ECO:0000256" key="7">
    <source>
        <dbReference type="ARBA" id="ARBA00037993"/>
    </source>
</evidence>
<dbReference type="PIRSF" id="PIRSF006293">
    <property type="entry name" value="ExsB"/>
    <property type="match status" value="1"/>
</dbReference>
<comment type="caution">
    <text evidence="11">The sequence shown here is derived from an EMBL/GenBank/DDBJ whole genome shotgun (WGS) entry which is preliminary data.</text>
</comment>
<dbReference type="Pfam" id="PF06508">
    <property type="entry name" value="QueC"/>
    <property type="match status" value="1"/>
</dbReference>
<dbReference type="SUPFAM" id="SSF52402">
    <property type="entry name" value="Adenine nucleotide alpha hydrolases-like"/>
    <property type="match status" value="1"/>
</dbReference>
<evidence type="ECO:0000256" key="9">
    <source>
        <dbReference type="ARBA" id="ARBA00047890"/>
    </source>
</evidence>
<comment type="catalytic activity">
    <reaction evidence="9 10">
        <text>7-carboxy-7-carbaguanine + NH4(+) + 2 ATP = 7-cyano-7-carbaguanine + 2 AMP + 2 diphosphate + 2 H(+)</text>
        <dbReference type="Rhea" id="RHEA:27982"/>
        <dbReference type="ChEBI" id="CHEBI:15378"/>
        <dbReference type="ChEBI" id="CHEBI:28938"/>
        <dbReference type="ChEBI" id="CHEBI:30616"/>
        <dbReference type="ChEBI" id="CHEBI:33019"/>
        <dbReference type="ChEBI" id="CHEBI:45075"/>
        <dbReference type="ChEBI" id="CHEBI:61036"/>
        <dbReference type="ChEBI" id="CHEBI:456215"/>
        <dbReference type="EC" id="6.3.4.20"/>
    </reaction>
</comment>
<dbReference type="InterPro" id="IPR014729">
    <property type="entry name" value="Rossmann-like_a/b/a_fold"/>
</dbReference>
<dbReference type="NCBIfam" id="TIGR00364">
    <property type="entry name" value="7-cyano-7-deazaguanine synthase QueC"/>
    <property type="match status" value="1"/>
</dbReference>
<comment type="function">
    <text evidence="10">Catalyzes the ATP-dependent conversion of 7-carboxy-7-deazaguanine (CDG) to 7-cyano-7-deazaguanine (preQ(0)).</text>
</comment>
<feature type="binding site" evidence="10">
    <location>
        <position position="204"/>
    </location>
    <ligand>
        <name>Zn(2+)</name>
        <dbReference type="ChEBI" id="CHEBI:29105"/>
    </ligand>
</feature>
<evidence type="ECO:0000256" key="4">
    <source>
        <dbReference type="ARBA" id="ARBA00022741"/>
    </source>
</evidence>
<evidence type="ECO:0000256" key="8">
    <source>
        <dbReference type="ARBA" id="ARBA00039149"/>
    </source>
</evidence>
<comment type="pathway">
    <text evidence="1 10">Purine metabolism; 7-cyano-7-deazaguanine biosynthesis.</text>
</comment>
<comment type="similarity">
    <text evidence="7 10">Belongs to the QueC family.</text>
</comment>
<comment type="cofactor">
    <cofactor evidence="10">
        <name>Zn(2+)</name>
        <dbReference type="ChEBI" id="CHEBI:29105"/>
    </cofactor>
    <text evidence="10">Binds 1 zinc ion per subunit.</text>
</comment>
<dbReference type="InterPro" id="IPR018317">
    <property type="entry name" value="QueC"/>
</dbReference>
<reference evidence="12" key="1">
    <citation type="journal article" date="2019" name="Int. J. Syst. Evol. Microbiol.">
        <title>The Global Catalogue of Microorganisms (GCM) 10K type strain sequencing project: providing services to taxonomists for standard genome sequencing and annotation.</title>
        <authorList>
            <consortium name="The Broad Institute Genomics Platform"/>
            <consortium name="The Broad Institute Genome Sequencing Center for Infectious Disease"/>
            <person name="Wu L."/>
            <person name="Ma J."/>
        </authorList>
    </citation>
    <scope>NUCLEOTIDE SEQUENCE [LARGE SCALE GENOMIC DNA]</scope>
    <source>
        <strain evidence="12">JCM 17137</strain>
    </source>
</reference>
<evidence type="ECO:0000256" key="2">
    <source>
        <dbReference type="ARBA" id="ARBA00022598"/>
    </source>
</evidence>
<keyword evidence="10" id="KW-0671">Queuosine biosynthesis</keyword>
<name>A0ABP7FKT2_9ACTN</name>
<evidence type="ECO:0000313" key="12">
    <source>
        <dbReference type="Proteomes" id="UP001500908"/>
    </source>
</evidence>
<keyword evidence="2 10" id="KW-0436">Ligase</keyword>
<protein>
    <recommendedName>
        <fullName evidence="8 10">7-cyano-7-deazaguanine synthase</fullName>
        <ecNumber evidence="8 10">6.3.4.20</ecNumber>
    </recommendedName>
    <alternativeName>
        <fullName evidence="10">7-cyano-7-carbaguanine synthase</fullName>
    </alternativeName>
    <alternativeName>
        <fullName evidence="10">PreQ(0) synthase</fullName>
    </alternativeName>
    <alternativeName>
        <fullName evidence="10">Queuosine biosynthesis protein QueC</fullName>
    </alternativeName>
</protein>
<feature type="binding site" evidence="10">
    <location>
        <begin position="3"/>
        <end position="13"/>
    </location>
    <ligand>
        <name>ATP</name>
        <dbReference type="ChEBI" id="CHEBI:30616"/>
    </ligand>
</feature>
<keyword evidence="4 10" id="KW-0547">Nucleotide-binding</keyword>
<dbReference type="EC" id="6.3.4.20" evidence="8 10"/>
<keyword evidence="5 10" id="KW-0862">Zinc</keyword>
<evidence type="ECO:0000256" key="10">
    <source>
        <dbReference type="HAMAP-Rule" id="MF_01633"/>
    </source>
</evidence>
<sequence length="227" mass="24075">MLLSGGLDSTTALALAKEQGFTPYALSFDYGQRNAVELTAARRVARELAVENHITSTIDLRVFGGSALTDDIEVPKGASLDEGGGNEFSVDYVPARNTIFLSFALAYAEVTGATDIFTGVNAGDYSGSPDHRPEYLDAYEAMANLGTKTGVSGGRRIRLHSPLIHMSDADIIRTGMRLDIDYALTISCYDPDPEGRACGACGACRPRLKGFADVGVADPAPYVAETP</sequence>
<feature type="binding site" evidence="10">
    <location>
        <position position="188"/>
    </location>
    <ligand>
        <name>Zn(2+)</name>
        <dbReference type="ChEBI" id="CHEBI:29105"/>
    </ligand>
</feature>
<dbReference type="EMBL" id="BAABDD010000006">
    <property type="protein sequence ID" value="GAA3738441.1"/>
    <property type="molecule type" value="Genomic_DNA"/>
</dbReference>
<evidence type="ECO:0000256" key="5">
    <source>
        <dbReference type="ARBA" id="ARBA00022833"/>
    </source>
</evidence>
<evidence type="ECO:0000256" key="6">
    <source>
        <dbReference type="ARBA" id="ARBA00022840"/>
    </source>
</evidence>
<proteinExistence type="inferred from homology"/>
<dbReference type="Gene3D" id="3.40.50.620">
    <property type="entry name" value="HUPs"/>
    <property type="match status" value="1"/>
</dbReference>
<accession>A0ABP7FKT2</accession>
<dbReference type="HAMAP" id="MF_01633">
    <property type="entry name" value="QueC"/>
    <property type="match status" value="1"/>
</dbReference>